<dbReference type="InterPro" id="IPR023346">
    <property type="entry name" value="Lysozyme-like_dom_sf"/>
</dbReference>
<dbReference type="AlphaFoldDB" id="A0A4Y9IPR9"/>
<dbReference type="SUPFAM" id="SSF53955">
    <property type="entry name" value="Lysozyme-like"/>
    <property type="match status" value="1"/>
</dbReference>
<evidence type="ECO:0000259" key="1">
    <source>
        <dbReference type="Pfam" id="PF05838"/>
    </source>
</evidence>
<reference evidence="3 4" key="1">
    <citation type="submission" date="2019-03" db="EMBL/GenBank/DDBJ databases">
        <title>Diversity of the mouse oral microbiome.</title>
        <authorList>
            <person name="Joseph S."/>
            <person name="Aduse-Opoku J."/>
            <person name="Curtis M."/>
            <person name="Wade W."/>
            <person name="Hashim A."/>
        </authorList>
    </citation>
    <scope>NUCLEOTIDE SEQUENCE [LARGE SCALE GENOMIC DNA]</scope>
    <source>
        <strain evidence="3 4">P11</strain>
    </source>
</reference>
<dbReference type="InterPro" id="IPR008565">
    <property type="entry name" value="TtsA-like_GH18_dom"/>
</dbReference>
<evidence type="ECO:0000259" key="2">
    <source>
        <dbReference type="Pfam" id="PF09374"/>
    </source>
</evidence>
<name>A0A4Y9IPR9_9BACT</name>
<dbReference type="InterPro" id="IPR018537">
    <property type="entry name" value="Peptidoglycan-bd_3"/>
</dbReference>
<organism evidence="3 4">
    <name type="scientific">Dysgonomonas mossii</name>
    <dbReference type="NCBI Taxonomy" id="163665"/>
    <lineage>
        <taxon>Bacteria</taxon>
        <taxon>Pseudomonadati</taxon>
        <taxon>Bacteroidota</taxon>
        <taxon>Bacteroidia</taxon>
        <taxon>Bacteroidales</taxon>
        <taxon>Dysgonomonadaceae</taxon>
        <taxon>Dysgonomonas</taxon>
    </lineage>
</organism>
<dbReference type="Gene3D" id="1.20.141.10">
    <property type="entry name" value="Chitosanase, subunit A, domain 1"/>
    <property type="match status" value="1"/>
</dbReference>
<dbReference type="Pfam" id="PF05838">
    <property type="entry name" value="Glyco_hydro_108"/>
    <property type="match status" value="1"/>
</dbReference>
<protein>
    <submittedName>
        <fullName evidence="3">Peptidoglycan domain protein</fullName>
    </submittedName>
</protein>
<feature type="domain" description="Peptidoglycan binding" evidence="2">
    <location>
        <begin position="102"/>
        <end position="168"/>
    </location>
</feature>
<evidence type="ECO:0000313" key="4">
    <source>
        <dbReference type="Proteomes" id="UP000298285"/>
    </source>
</evidence>
<proteinExistence type="predicted"/>
<dbReference type="InterPro" id="IPR018247">
    <property type="entry name" value="EF_Hand_1_Ca_BS"/>
</dbReference>
<gene>
    <name evidence="3" type="ORF">E4T88_00575</name>
</gene>
<dbReference type="RefSeq" id="WP_135103554.1">
    <property type="nucleotide sequence ID" value="NZ_JADGKW010000001.1"/>
</dbReference>
<dbReference type="OrthoDB" id="672438at2"/>
<dbReference type="Pfam" id="PF09374">
    <property type="entry name" value="PG_binding_3"/>
    <property type="match status" value="1"/>
</dbReference>
<accession>A0A4Y9IPR9</accession>
<dbReference type="EMBL" id="SPPK01000001">
    <property type="protein sequence ID" value="TFU90503.1"/>
    <property type="molecule type" value="Genomic_DNA"/>
</dbReference>
<feature type="domain" description="TtsA-like Glycoside hydrolase family 108" evidence="1">
    <location>
        <begin position="10"/>
        <end position="99"/>
    </location>
</feature>
<comment type="caution">
    <text evidence="3">The sequence shown here is derived from an EMBL/GenBank/DDBJ whole genome shotgun (WGS) entry which is preliminary data.</text>
</comment>
<dbReference type="Proteomes" id="UP000298285">
    <property type="component" value="Unassembled WGS sequence"/>
</dbReference>
<sequence>MAEVNKLAPIILKWEGGYNNHPLDKGGPTNMGVTVETWRKVGYDKDGDGDIDVDDLKLLTKEDVVNRVLKPHYWNRWKADQIKNQSIANILVDWVWASGSWGIKYPQRILGVADDGVVGPKTLAAINSYPDQSELFKKLWLRRKQHFEDIVKADPTQKGWIKGWLNRLNDFKFYI</sequence>
<dbReference type="PROSITE" id="PS00018">
    <property type="entry name" value="EF_HAND_1"/>
    <property type="match status" value="1"/>
</dbReference>
<evidence type="ECO:0000313" key="3">
    <source>
        <dbReference type="EMBL" id="TFU90503.1"/>
    </source>
</evidence>